<evidence type="ECO:0000313" key="2">
    <source>
        <dbReference type="Proteomes" id="UP000789525"/>
    </source>
</evidence>
<accession>A0ACA9QDG6</accession>
<dbReference type="EMBL" id="CAJVPT010049983">
    <property type="protein sequence ID" value="CAG8745101.1"/>
    <property type="molecule type" value="Genomic_DNA"/>
</dbReference>
<feature type="non-terminal residue" evidence="1">
    <location>
        <position position="75"/>
    </location>
</feature>
<gene>
    <name evidence="1" type="ORF">ACOLOM_LOCUS12392</name>
</gene>
<name>A0ACA9QDG6_9GLOM</name>
<keyword evidence="2" id="KW-1185">Reference proteome</keyword>
<organism evidence="1 2">
    <name type="scientific">Acaulospora colombiana</name>
    <dbReference type="NCBI Taxonomy" id="27376"/>
    <lineage>
        <taxon>Eukaryota</taxon>
        <taxon>Fungi</taxon>
        <taxon>Fungi incertae sedis</taxon>
        <taxon>Mucoromycota</taxon>
        <taxon>Glomeromycotina</taxon>
        <taxon>Glomeromycetes</taxon>
        <taxon>Diversisporales</taxon>
        <taxon>Acaulosporaceae</taxon>
        <taxon>Acaulospora</taxon>
    </lineage>
</organism>
<dbReference type="Proteomes" id="UP000789525">
    <property type="component" value="Unassembled WGS sequence"/>
</dbReference>
<reference evidence="1" key="1">
    <citation type="submission" date="2021-06" db="EMBL/GenBank/DDBJ databases">
        <authorList>
            <person name="Kallberg Y."/>
            <person name="Tangrot J."/>
            <person name="Rosling A."/>
        </authorList>
    </citation>
    <scope>NUCLEOTIDE SEQUENCE</scope>
    <source>
        <strain evidence="1">CL356</strain>
    </source>
</reference>
<evidence type="ECO:0000313" key="1">
    <source>
        <dbReference type="EMBL" id="CAG8745101.1"/>
    </source>
</evidence>
<sequence length="75" mass="8023">MIKYARPLRLLLLLTNTSLTDFDYPTMSRQVSISSLPFSSRSRSPLTSSTAPSNTAFPVSTVTSDGVATPCSGHS</sequence>
<comment type="caution">
    <text evidence="1">The sequence shown here is derived from an EMBL/GenBank/DDBJ whole genome shotgun (WGS) entry which is preliminary data.</text>
</comment>
<proteinExistence type="predicted"/>
<protein>
    <submittedName>
        <fullName evidence="1">6544_t:CDS:1</fullName>
    </submittedName>
</protein>